<gene>
    <name evidence="2" type="ORF">pipiens_004839</name>
</gene>
<dbReference type="EMBL" id="JBEHCU010013093">
    <property type="protein sequence ID" value="KAL1374716.1"/>
    <property type="molecule type" value="Genomic_DNA"/>
</dbReference>
<accession>A0ABD1CED3</accession>
<dbReference type="PANTHER" id="PTHR22802:SF465">
    <property type="entry name" value="AT17652P-RELATED"/>
    <property type="match status" value="1"/>
</dbReference>
<evidence type="ECO:0000259" key="1">
    <source>
        <dbReference type="PROSITE" id="PS50041"/>
    </source>
</evidence>
<feature type="domain" description="C-type lectin" evidence="1">
    <location>
        <begin position="50"/>
        <end position="166"/>
    </location>
</feature>
<sequence>MVGGCCRINFAIVSILATVVVSAIVTVDKEALTRECDPDTPMVVPNFKANWFKATEYCHYLDRNLVIVTSAEKQEVITKVLEGTDKFGDNSFWVGGSDLAELGNFHWHSTGTRIVWHNWSELVPMPTADDPTRKDDRCVLLSNNTEMGGFKWIVVNCWDEYYFVCEKGVFAK</sequence>
<proteinExistence type="predicted"/>
<dbReference type="Gene3D" id="3.10.100.10">
    <property type="entry name" value="Mannose-Binding Protein A, subunit A"/>
    <property type="match status" value="1"/>
</dbReference>
<name>A0ABD1CED3_CULPP</name>
<dbReference type="PROSITE" id="PS50041">
    <property type="entry name" value="C_TYPE_LECTIN_2"/>
    <property type="match status" value="1"/>
</dbReference>
<dbReference type="InterPro" id="IPR016187">
    <property type="entry name" value="CTDL_fold"/>
</dbReference>
<dbReference type="SUPFAM" id="SSF56436">
    <property type="entry name" value="C-type lectin-like"/>
    <property type="match status" value="1"/>
</dbReference>
<organism evidence="2 3">
    <name type="scientific">Culex pipiens pipiens</name>
    <name type="common">Northern house mosquito</name>
    <dbReference type="NCBI Taxonomy" id="38569"/>
    <lineage>
        <taxon>Eukaryota</taxon>
        <taxon>Metazoa</taxon>
        <taxon>Ecdysozoa</taxon>
        <taxon>Arthropoda</taxon>
        <taxon>Hexapoda</taxon>
        <taxon>Insecta</taxon>
        <taxon>Pterygota</taxon>
        <taxon>Neoptera</taxon>
        <taxon>Endopterygota</taxon>
        <taxon>Diptera</taxon>
        <taxon>Nematocera</taxon>
        <taxon>Culicoidea</taxon>
        <taxon>Culicidae</taxon>
        <taxon>Culicinae</taxon>
        <taxon>Culicini</taxon>
        <taxon>Culex</taxon>
        <taxon>Culex</taxon>
    </lineage>
</organism>
<dbReference type="SMART" id="SM00034">
    <property type="entry name" value="CLECT"/>
    <property type="match status" value="1"/>
</dbReference>
<dbReference type="InterPro" id="IPR001304">
    <property type="entry name" value="C-type_lectin-like"/>
</dbReference>
<dbReference type="CDD" id="cd00037">
    <property type="entry name" value="CLECT"/>
    <property type="match status" value="1"/>
</dbReference>
<evidence type="ECO:0000313" key="2">
    <source>
        <dbReference type="EMBL" id="KAL1374716.1"/>
    </source>
</evidence>
<dbReference type="Proteomes" id="UP001562425">
    <property type="component" value="Unassembled WGS sequence"/>
</dbReference>
<comment type="caution">
    <text evidence="2">The sequence shown here is derived from an EMBL/GenBank/DDBJ whole genome shotgun (WGS) entry which is preliminary data.</text>
</comment>
<dbReference type="InterPro" id="IPR051004">
    <property type="entry name" value="DC-SIGN_domain-containing"/>
</dbReference>
<reference evidence="2 3" key="1">
    <citation type="submission" date="2024-05" db="EMBL/GenBank/DDBJ databases">
        <title>Culex pipiens pipiens assembly and annotation.</title>
        <authorList>
            <person name="Alout H."/>
            <person name="Durand T."/>
        </authorList>
    </citation>
    <scope>NUCLEOTIDE SEQUENCE [LARGE SCALE GENOMIC DNA]</scope>
    <source>
        <strain evidence="2">HA-2024</strain>
        <tissue evidence="2">Whole body</tissue>
    </source>
</reference>
<keyword evidence="3" id="KW-1185">Reference proteome</keyword>
<evidence type="ECO:0000313" key="3">
    <source>
        <dbReference type="Proteomes" id="UP001562425"/>
    </source>
</evidence>
<dbReference type="InterPro" id="IPR016186">
    <property type="entry name" value="C-type_lectin-like/link_sf"/>
</dbReference>
<dbReference type="PANTHER" id="PTHR22802">
    <property type="entry name" value="C-TYPE LECTIN SUPERFAMILY MEMBER"/>
    <property type="match status" value="1"/>
</dbReference>
<protein>
    <recommendedName>
        <fullName evidence="1">C-type lectin domain-containing protein</fullName>
    </recommendedName>
</protein>
<dbReference type="Pfam" id="PF00059">
    <property type="entry name" value="Lectin_C"/>
    <property type="match status" value="1"/>
</dbReference>
<dbReference type="AlphaFoldDB" id="A0ABD1CED3"/>